<dbReference type="PANTHER" id="PTHR15605:SF2">
    <property type="entry name" value="KINESIN-ASSOCIATED PROTEIN 3"/>
    <property type="match status" value="1"/>
</dbReference>
<dbReference type="GO" id="GO:0019894">
    <property type="term" value="F:kinesin binding"/>
    <property type="evidence" value="ECO:0007669"/>
    <property type="project" value="InterPro"/>
</dbReference>
<dbReference type="Pfam" id="PF05804">
    <property type="entry name" value="KAP"/>
    <property type="match status" value="1"/>
</dbReference>
<dbReference type="GO" id="GO:0035869">
    <property type="term" value="C:ciliary transition zone"/>
    <property type="evidence" value="ECO:0007669"/>
    <property type="project" value="TreeGrafter"/>
</dbReference>
<accession>A0A8D8M8X6</accession>
<feature type="region of interest" description="Disordered" evidence="1">
    <location>
        <begin position="248"/>
        <end position="302"/>
    </location>
</feature>
<sequence>MQSEEAKYIKKRVKSGTIDVHPTEKALIVNYELEALILEENGKPMIGDKKECQKTIRLKSLGPDTNCQLLAKEVVAKCNLIHPSKLAEVEHLIYYLQSRKSNAFSKVSPEENVTPSAGDLMLGSGLTNGEKASFTNIEEYVELLYDDMSDKIKGSTLILQLAKDPNNLEELSRSETVLSALSRVLREDWKKNVDLSSNIIHVFYCFSVYHQFHPIILQYKIGSICIEIIDHELRRYFDWKNKLDNLSKMPPPPSRLPVRRSASITRQSPKSQIPVGISYSSTGNRRHSEALSTSMSAPPRRPLSVMTSSLVEGEDERIVQSRLKFQVLTSKQDQLLRVGFNLLMNIGENTKVEDKVRKRNIVEYLVTCVDRQNKEQLNVVLLFLRKLSIYHVNKEQMANLNLIEKLPRILMIEDSNLQSSTLRLLFNLSFDTKLREKIIKIGFLPKLVSLLEEGKHQKIILQLLYHLSIEDRVKAMFAYTNCMTLLMNMLLIDQDEVSDKEKDNVLVALCVNLALNSRNSELMLKNRQLQFLMDLALTQKNVLLLKVIRNMSLHSNIRHYFGDYIDSIADYVQKERDEVIKLECLGILGNLVMPDLDYFKLLKDHNLDHLILKWLQNRSIQDDFILEVINFIGTAATDPICAEHFCKNTTVDQLINLLKEMQEDDEIVLQILYVFYQICRHTNCQSYLIKETDAPAYMIDLLNDDNPRIRKVCDLTLNIIRDCDKSWAEKIQVQKFTHHNQQWLEMVESKTSVPGSVSRTSPHEADPLKNLLRNSLLFPSDPFLNSGDEIEIISNNPLSDDNLSRPMSRLDVEEDNDEIDLELMKMKYSRDTNSNETEGRNALRNLVITDEQSGENFIHIDNFNGMKANNNGES</sequence>
<dbReference type="GO" id="GO:0007018">
    <property type="term" value="P:microtubule-based movement"/>
    <property type="evidence" value="ECO:0007669"/>
    <property type="project" value="TreeGrafter"/>
</dbReference>
<dbReference type="AlphaFoldDB" id="A0A8D8M8X6"/>
<protein>
    <submittedName>
        <fullName evidence="2">Kinesin-associated protein 3</fullName>
    </submittedName>
</protein>
<dbReference type="InterPro" id="IPR011989">
    <property type="entry name" value="ARM-like"/>
</dbReference>
<dbReference type="GO" id="GO:0044782">
    <property type="term" value="P:cilium organization"/>
    <property type="evidence" value="ECO:0007669"/>
    <property type="project" value="TreeGrafter"/>
</dbReference>
<dbReference type="InterPro" id="IPR008658">
    <property type="entry name" value="KAP3"/>
</dbReference>
<proteinExistence type="predicted"/>
<dbReference type="GO" id="GO:0005930">
    <property type="term" value="C:axoneme"/>
    <property type="evidence" value="ECO:0007669"/>
    <property type="project" value="TreeGrafter"/>
</dbReference>
<dbReference type="SMART" id="SM00185">
    <property type="entry name" value="ARM"/>
    <property type="match status" value="3"/>
</dbReference>
<evidence type="ECO:0000313" key="2">
    <source>
        <dbReference type="EMBL" id="CAG6620073.1"/>
    </source>
</evidence>
<name>A0A8D8M8X6_9HEMI</name>
<evidence type="ECO:0000256" key="1">
    <source>
        <dbReference type="SAM" id="MobiDB-lite"/>
    </source>
</evidence>
<dbReference type="EMBL" id="HBUF01046988">
    <property type="protein sequence ID" value="CAG6620073.1"/>
    <property type="molecule type" value="Transcribed_RNA"/>
</dbReference>
<dbReference type="SUPFAM" id="SSF48371">
    <property type="entry name" value="ARM repeat"/>
    <property type="match status" value="1"/>
</dbReference>
<dbReference type="PANTHER" id="PTHR15605">
    <property type="entry name" value="KINESIN-ASSOCIATED PROTEINS"/>
    <property type="match status" value="1"/>
</dbReference>
<dbReference type="GO" id="GO:0016939">
    <property type="term" value="C:kinesin II complex"/>
    <property type="evidence" value="ECO:0007669"/>
    <property type="project" value="TreeGrafter"/>
</dbReference>
<reference evidence="2" key="1">
    <citation type="submission" date="2021-05" db="EMBL/GenBank/DDBJ databases">
        <authorList>
            <person name="Alioto T."/>
            <person name="Alioto T."/>
            <person name="Gomez Garrido J."/>
        </authorList>
    </citation>
    <scope>NUCLEOTIDE SEQUENCE</scope>
</reference>
<dbReference type="InterPro" id="IPR000225">
    <property type="entry name" value="Armadillo"/>
</dbReference>
<dbReference type="InterPro" id="IPR016024">
    <property type="entry name" value="ARM-type_fold"/>
</dbReference>
<dbReference type="Gene3D" id="1.25.10.10">
    <property type="entry name" value="Leucine-rich Repeat Variant"/>
    <property type="match status" value="1"/>
</dbReference>
<dbReference type="SMART" id="SM01297">
    <property type="entry name" value="KAP"/>
    <property type="match status" value="1"/>
</dbReference>
<organism evidence="2">
    <name type="scientific">Cacopsylla melanoneura</name>
    <dbReference type="NCBI Taxonomy" id="428564"/>
    <lineage>
        <taxon>Eukaryota</taxon>
        <taxon>Metazoa</taxon>
        <taxon>Ecdysozoa</taxon>
        <taxon>Arthropoda</taxon>
        <taxon>Hexapoda</taxon>
        <taxon>Insecta</taxon>
        <taxon>Pterygota</taxon>
        <taxon>Neoptera</taxon>
        <taxon>Paraneoptera</taxon>
        <taxon>Hemiptera</taxon>
        <taxon>Sternorrhyncha</taxon>
        <taxon>Psylloidea</taxon>
        <taxon>Psyllidae</taxon>
        <taxon>Psyllinae</taxon>
        <taxon>Cacopsylla</taxon>
    </lineage>
</organism>
<dbReference type="EMBL" id="HBUF01387268">
    <property type="protein sequence ID" value="CAG6732583.1"/>
    <property type="molecule type" value="Transcribed_RNA"/>
</dbReference>